<dbReference type="FunCoup" id="T1EG82">
    <property type="interactions" value="369"/>
</dbReference>
<evidence type="ECO:0000313" key="15">
    <source>
        <dbReference type="Proteomes" id="UP000015101"/>
    </source>
</evidence>
<dbReference type="SMART" id="SM00220">
    <property type="entry name" value="S_TKc"/>
    <property type="match status" value="1"/>
</dbReference>
<dbReference type="CDD" id="cd20795">
    <property type="entry name" value="C1_PKD_rpt1"/>
    <property type="match status" value="1"/>
</dbReference>
<evidence type="ECO:0000256" key="10">
    <source>
        <dbReference type="SAM" id="MobiDB-lite"/>
    </source>
</evidence>
<feature type="binding site" evidence="9">
    <location>
        <position position="479"/>
    </location>
    <ligand>
        <name>ATP</name>
        <dbReference type="ChEBI" id="CHEBI:30616"/>
    </ligand>
</feature>
<dbReference type="GO" id="GO:0008270">
    <property type="term" value="F:zinc ion binding"/>
    <property type="evidence" value="ECO:0007669"/>
    <property type="project" value="UniProtKB-KW"/>
</dbReference>
<dbReference type="InterPro" id="IPR008271">
    <property type="entry name" value="Ser/Thr_kinase_AS"/>
</dbReference>
<dbReference type="CTD" id="20195584"/>
<evidence type="ECO:0000256" key="6">
    <source>
        <dbReference type="ARBA" id="ARBA00022777"/>
    </source>
</evidence>
<dbReference type="Gene3D" id="3.30.200.20">
    <property type="entry name" value="Phosphorylase Kinase, domain 1"/>
    <property type="match status" value="1"/>
</dbReference>
<keyword evidence="1" id="KW-0723">Serine/threonine-protein kinase</keyword>
<evidence type="ECO:0000313" key="14">
    <source>
        <dbReference type="EnsemblMetazoa" id="HelroP115447"/>
    </source>
</evidence>
<dbReference type="Pfam" id="PF00069">
    <property type="entry name" value="Pkinase"/>
    <property type="match status" value="1"/>
</dbReference>
<feature type="compositionally biased region" description="Low complexity" evidence="10">
    <location>
        <begin position="355"/>
        <end position="365"/>
    </location>
</feature>
<feature type="region of interest" description="Disordered" evidence="10">
    <location>
        <begin position="188"/>
        <end position="218"/>
    </location>
</feature>
<feature type="compositionally biased region" description="Polar residues" evidence="10">
    <location>
        <begin position="200"/>
        <end position="213"/>
    </location>
</feature>
<dbReference type="GO" id="GO:0005524">
    <property type="term" value="F:ATP binding"/>
    <property type="evidence" value="ECO:0007669"/>
    <property type="project" value="UniProtKB-UniRule"/>
</dbReference>
<feature type="domain" description="Protein kinase" evidence="11">
    <location>
        <begin position="450"/>
        <end position="706"/>
    </location>
</feature>
<dbReference type="GeneID" id="20195584"/>
<keyword evidence="8 9" id="KW-0067">ATP-binding</keyword>
<reference evidence="14" key="3">
    <citation type="submission" date="2015-06" db="UniProtKB">
        <authorList>
            <consortium name="EnsemblMetazoa"/>
        </authorList>
    </citation>
    <scope>IDENTIFICATION</scope>
</reference>
<dbReference type="SUPFAM" id="SSF56112">
    <property type="entry name" value="Protein kinase-like (PK-like)"/>
    <property type="match status" value="1"/>
</dbReference>
<dbReference type="GO" id="GO:0004674">
    <property type="term" value="F:protein serine/threonine kinase activity"/>
    <property type="evidence" value="ECO:0000318"/>
    <property type="project" value="GO_Central"/>
</dbReference>
<feature type="domain" description="Phorbol-ester/DAG-type" evidence="12">
    <location>
        <begin position="128"/>
        <end position="177"/>
    </location>
</feature>
<feature type="domain" description="Phorbol-ester/DAG-type" evidence="12">
    <location>
        <begin position="26"/>
        <end position="77"/>
    </location>
</feature>
<dbReference type="Pfam" id="PF00130">
    <property type="entry name" value="C1_1"/>
    <property type="match status" value="2"/>
</dbReference>
<dbReference type="GO" id="GO:0016020">
    <property type="term" value="C:membrane"/>
    <property type="evidence" value="ECO:0007669"/>
    <property type="project" value="UniProtKB-SubCell"/>
</dbReference>
<dbReference type="PANTHER" id="PTHR22968">
    <property type="entry name" value="PROTEIN KINASE C, MU"/>
    <property type="match status" value="1"/>
</dbReference>
<evidence type="ECO:0000313" key="13">
    <source>
        <dbReference type="EMBL" id="ESN93786.1"/>
    </source>
</evidence>
<evidence type="ECO:0000256" key="4">
    <source>
        <dbReference type="ARBA" id="ARBA00022723"/>
    </source>
</evidence>
<dbReference type="HOGENOM" id="CLU_009772_1_0_1"/>
<evidence type="ECO:0000256" key="7">
    <source>
        <dbReference type="ARBA" id="ARBA00022833"/>
    </source>
</evidence>
<keyword evidence="2" id="KW-0597">Phosphoprotein</keyword>
<dbReference type="eggNOG" id="KOG4236">
    <property type="taxonomic scope" value="Eukaryota"/>
</dbReference>
<evidence type="ECO:0000256" key="5">
    <source>
        <dbReference type="ARBA" id="ARBA00022741"/>
    </source>
</evidence>
<dbReference type="KEGG" id="hro:HELRODRAFT_115447"/>
<dbReference type="InterPro" id="IPR002219">
    <property type="entry name" value="PKC_DAG/PE"/>
</dbReference>
<dbReference type="EMBL" id="AMQM01007299">
    <property type="status" value="NOT_ANNOTATED_CDS"/>
    <property type="molecule type" value="Genomic_DNA"/>
</dbReference>
<dbReference type="InterPro" id="IPR000719">
    <property type="entry name" value="Prot_kinase_dom"/>
</dbReference>
<dbReference type="GO" id="GO:0035556">
    <property type="term" value="P:intracellular signal transduction"/>
    <property type="evidence" value="ECO:0000318"/>
    <property type="project" value="GO_Central"/>
</dbReference>
<dbReference type="GO" id="GO:0004697">
    <property type="term" value="F:diacylglycerol-dependent serine/threonine kinase activity"/>
    <property type="evidence" value="ECO:0007669"/>
    <property type="project" value="UniProtKB-EC"/>
</dbReference>
<organism evidence="14 15">
    <name type="scientific">Helobdella robusta</name>
    <name type="common">Californian leech</name>
    <dbReference type="NCBI Taxonomy" id="6412"/>
    <lineage>
        <taxon>Eukaryota</taxon>
        <taxon>Metazoa</taxon>
        <taxon>Spiralia</taxon>
        <taxon>Lophotrochozoa</taxon>
        <taxon>Annelida</taxon>
        <taxon>Clitellata</taxon>
        <taxon>Hirudinea</taxon>
        <taxon>Rhynchobdellida</taxon>
        <taxon>Glossiphoniidae</taxon>
        <taxon>Helobdella</taxon>
    </lineage>
</organism>
<dbReference type="SUPFAM" id="SSF57889">
    <property type="entry name" value="Cysteine-rich domain"/>
    <property type="match status" value="2"/>
</dbReference>
<dbReference type="SUPFAM" id="SSF50729">
    <property type="entry name" value="PH domain-like"/>
    <property type="match status" value="1"/>
</dbReference>
<dbReference type="PROSITE" id="PS50081">
    <property type="entry name" value="ZF_DAG_PE_2"/>
    <property type="match status" value="2"/>
</dbReference>
<protein>
    <submittedName>
        <fullName evidence="13 14">Uncharacterized protein</fullName>
    </submittedName>
</protein>
<evidence type="ECO:0000256" key="9">
    <source>
        <dbReference type="PROSITE-ProRule" id="PRU10141"/>
    </source>
</evidence>
<dbReference type="InterPro" id="IPR011993">
    <property type="entry name" value="PH-like_dom_sf"/>
</dbReference>
<gene>
    <name evidence="14" type="primary">20195584</name>
    <name evidence="13" type="ORF">HELRODRAFT_115447</name>
</gene>
<dbReference type="OrthoDB" id="10252171at2759"/>
<dbReference type="PROSITE" id="PS50011">
    <property type="entry name" value="PROTEIN_KINASE_DOM"/>
    <property type="match status" value="1"/>
</dbReference>
<dbReference type="AlphaFoldDB" id="T1EG82"/>
<dbReference type="SMART" id="SM00109">
    <property type="entry name" value="C1"/>
    <property type="match status" value="2"/>
</dbReference>
<evidence type="ECO:0000259" key="12">
    <source>
        <dbReference type="PROSITE" id="PS50081"/>
    </source>
</evidence>
<dbReference type="EMBL" id="KB097594">
    <property type="protein sequence ID" value="ESN93786.1"/>
    <property type="molecule type" value="Genomic_DNA"/>
</dbReference>
<evidence type="ECO:0000259" key="11">
    <source>
        <dbReference type="PROSITE" id="PS50011"/>
    </source>
</evidence>
<dbReference type="OMA" id="ASYMGRP"/>
<keyword evidence="5 9" id="KW-0547">Nucleotide-binding</keyword>
<proteinExistence type="predicted"/>
<dbReference type="Gene3D" id="2.30.29.30">
    <property type="entry name" value="Pleckstrin-homology domain (PH domain)/Phosphotyrosine-binding domain (PTB)"/>
    <property type="match status" value="1"/>
</dbReference>
<dbReference type="GO" id="GO:0005829">
    <property type="term" value="C:cytosol"/>
    <property type="evidence" value="ECO:0000318"/>
    <property type="project" value="GO_Central"/>
</dbReference>
<dbReference type="PANTHER" id="PTHR22968:SF24">
    <property type="entry name" value="SERINE_THREONINE-PROTEIN KINASE"/>
    <property type="match status" value="1"/>
</dbReference>
<evidence type="ECO:0000256" key="2">
    <source>
        <dbReference type="ARBA" id="ARBA00022553"/>
    </source>
</evidence>
<evidence type="ECO:0000256" key="1">
    <source>
        <dbReference type="ARBA" id="ARBA00022527"/>
    </source>
</evidence>
<feature type="region of interest" description="Disordered" evidence="10">
    <location>
        <begin position="340"/>
        <end position="365"/>
    </location>
</feature>
<keyword evidence="6" id="KW-0418">Kinase</keyword>
<dbReference type="PROSITE" id="PS00107">
    <property type="entry name" value="PROTEIN_KINASE_ATP"/>
    <property type="match status" value="1"/>
</dbReference>
<evidence type="ECO:0000256" key="8">
    <source>
        <dbReference type="ARBA" id="ARBA00022840"/>
    </source>
</evidence>
<dbReference type="FunFam" id="3.30.200.20:FF:000042">
    <property type="entry name" value="Aurora kinase A"/>
    <property type="match status" value="1"/>
</dbReference>
<dbReference type="InterPro" id="IPR046349">
    <property type="entry name" value="C1-like_sf"/>
</dbReference>
<name>T1EG82_HELRO</name>
<dbReference type="RefSeq" id="XP_009028195.1">
    <property type="nucleotide sequence ID" value="XM_009029947.1"/>
</dbReference>
<dbReference type="Gene3D" id="1.10.510.10">
    <property type="entry name" value="Transferase(Phosphotransferase) domain 1"/>
    <property type="match status" value="1"/>
</dbReference>
<sequence>MEVLEGCLIQVVLSGKVSIEDLCAKQHVLYIHSYKSPHFCEFCGEMLWGLVKQGLKCEGPCGLNFHKRCVYKIRGDCMAFKPTSMKMINDDSTQQGRPSNGVSHLSSLSVQQSEMSVRRGSNLRLQIPHTFVSHNYTLPTQCQHCHKLLPIVGQSMQCKDCKINCHKKCQEYLPNNCQGETRAINEETDVEEDPCGNDSFEPQTALNDSPQQQRRQESCDVATAASAAASFNTPTAANVNNEMNNSGTAPTAAVSELRSVPSNNIPLQRVVQSFRNVKLTGVQSIRSDWMVWWTNHNPAKRHHYWTLDAKCITLYSEEKQKRYFKVIQLKDVTRLQLKKPNSSTANFSGDKKKTTTTTTTTTNNTANNNNNSVACEHIFEMVVGETIYCVGENWADERSDEKRERTILFENAIRQALLPLTPQSGGAGKETAKNSCQSEKITDINQRYEIFPEDVLGSGQFGIVYGARHLQKKHDVAIKVIDKAKFKDKQEAQLKNEVSILQNIDHPGVVNVEFVHESADKIYVVMEKLKGDMLEMILSSANSRLNERMTKFFVYQILMALKYLHDNNIVHCDLKPENVLLSSNSKFPQVKLCDFGFAKIIGEKSFRRSIVGTPAYLAPEVLKNKRYNRSLDMWSVGVILYVSLSGTFPFNEDEDISDQIQNAAFMFPKNLWGNISQQAIDLIVRILQVQLRNRFKVVDALNHAWMQDYQCWADLKALEKQVGMNYLTSKEDDNRWIEYARNKKLPSWQEIGHVEIPLNQIMASTFRSAF</sequence>
<dbReference type="InterPro" id="IPR011009">
    <property type="entry name" value="Kinase-like_dom_sf"/>
</dbReference>
<keyword evidence="4" id="KW-0479">Metal-binding</keyword>
<reference evidence="13 15" key="2">
    <citation type="journal article" date="2013" name="Nature">
        <title>Insights into bilaterian evolution from three spiralian genomes.</title>
        <authorList>
            <person name="Simakov O."/>
            <person name="Marletaz F."/>
            <person name="Cho S.J."/>
            <person name="Edsinger-Gonzales E."/>
            <person name="Havlak P."/>
            <person name="Hellsten U."/>
            <person name="Kuo D.H."/>
            <person name="Larsson T."/>
            <person name="Lv J."/>
            <person name="Arendt D."/>
            <person name="Savage R."/>
            <person name="Osoegawa K."/>
            <person name="de Jong P."/>
            <person name="Grimwood J."/>
            <person name="Chapman J.A."/>
            <person name="Shapiro H."/>
            <person name="Aerts A."/>
            <person name="Otillar R.P."/>
            <person name="Terry A.Y."/>
            <person name="Boore J.L."/>
            <person name="Grigoriev I.V."/>
            <person name="Lindberg D.R."/>
            <person name="Seaver E.C."/>
            <person name="Weisblat D.A."/>
            <person name="Putnam N.H."/>
            <person name="Rokhsar D.S."/>
        </authorList>
    </citation>
    <scope>NUCLEOTIDE SEQUENCE</scope>
</reference>
<dbReference type="Gene3D" id="3.30.60.20">
    <property type="match status" value="2"/>
</dbReference>
<dbReference type="InParanoid" id="T1EG82"/>
<accession>T1EG82</accession>
<dbReference type="FunFam" id="3.30.60.20:FF:000021">
    <property type="entry name" value="Serine/threonine-protein kinase"/>
    <property type="match status" value="1"/>
</dbReference>
<dbReference type="GO" id="GO:0007200">
    <property type="term" value="P:phospholipase C-activating G protein-coupled receptor signaling pathway"/>
    <property type="evidence" value="ECO:0000318"/>
    <property type="project" value="GO_Central"/>
</dbReference>
<keyword evidence="3" id="KW-0808">Transferase</keyword>
<evidence type="ECO:0000256" key="3">
    <source>
        <dbReference type="ARBA" id="ARBA00022679"/>
    </source>
</evidence>
<keyword evidence="15" id="KW-1185">Reference proteome</keyword>
<reference evidence="15" key="1">
    <citation type="submission" date="2012-12" db="EMBL/GenBank/DDBJ databases">
        <authorList>
            <person name="Hellsten U."/>
            <person name="Grimwood J."/>
            <person name="Chapman J.A."/>
            <person name="Shapiro H."/>
            <person name="Aerts A."/>
            <person name="Otillar R.P."/>
            <person name="Terry A.Y."/>
            <person name="Boore J.L."/>
            <person name="Simakov O."/>
            <person name="Marletaz F."/>
            <person name="Cho S.-J."/>
            <person name="Edsinger-Gonzales E."/>
            <person name="Havlak P."/>
            <person name="Kuo D.-H."/>
            <person name="Larsson T."/>
            <person name="Lv J."/>
            <person name="Arendt D."/>
            <person name="Savage R."/>
            <person name="Osoegawa K."/>
            <person name="de Jong P."/>
            <person name="Lindberg D.R."/>
            <person name="Seaver E.C."/>
            <person name="Weisblat D.A."/>
            <person name="Putnam N.H."/>
            <person name="Grigoriev I.V."/>
            <person name="Rokhsar D.S."/>
        </authorList>
    </citation>
    <scope>NUCLEOTIDE SEQUENCE</scope>
</reference>
<dbReference type="EnsemblMetazoa" id="HelroT115447">
    <property type="protein sequence ID" value="HelroP115447"/>
    <property type="gene ID" value="HelroG115447"/>
</dbReference>
<dbReference type="Proteomes" id="UP000015101">
    <property type="component" value="Unassembled WGS sequence"/>
</dbReference>
<dbReference type="PROSITE" id="PS00108">
    <property type="entry name" value="PROTEIN_KINASE_ST"/>
    <property type="match status" value="1"/>
</dbReference>
<keyword evidence="7" id="KW-0862">Zinc</keyword>
<dbReference type="PROSITE" id="PS00479">
    <property type="entry name" value="ZF_DAG_PE_1"/>
    <property type="match status" value="1"/>
</dbReference>
<dbReference type="FunFam" id="1.10.510.10:FF:000171">
    <property type="entry name" value="Serine/threonine-protein kinase"/>
    <property type="match status" value="1"/>
</dbReference>
<dbReference type="InterPro" id="IPR017441">
    <property type="entry name" value="Protein_kinase_ATP_BS"/>
</dbReference>